<accession>A0A4U8VTV7</accession>
<dbReference type="EMBL" id="LR215973">
    <property type="protein sequence ID" value="VFA96891.1"/>
    <property type="molecule type" value="Genomic_DNA"/>
</dbReference>
<dbReference type="PROSITE" id="PS51635">
    <property type="entry name" value="PNPLA"/>
    <property type="match status" value="1"/>
</dbReference>
<dbReference type="InterPro" id="IPR002641">
    <property type="entry name" value="PNPLA_dom"/>
</dbReference>
<gene>
    <name evidence="4" type="ORF">NCTC10797_00646</name>
</gene>
<keyword evidence="2" id="KW-0442">Lipid degradation</keyword>
<evidence type="ECO:0000313" key="4">
    <source>
        <dbReference type="EMBL" id="VFA96891.1"/>
    </source>
</evidence>
<dbReference type="Pfam" id="PF01734">
    <property type="entry name" value="Patatin"/>
    <property type="match status" value="1"/>
</dbReference>
<dbReference type="AlphaFoldDB" id="A0A4U8VTV7"/>
<organism evidence="4 5">
    <name type="scientific">Nocardia cyriacigeorgica</name>
    <dbReference type="NCBI Taxonomy" id="135487"/>
    <lineage>
        <taxon>Bacteria</taxon>
        <taxon>Bacillati</taxon>
        <taxon>Actinomycetota</taxon>
        <taxon>Actinomycetes</taxon>
        <taxon>Mycobacteriales</taxon>
        <taxon>Nocardiaceae</taxon>
        <taxon>Nocardia</taxon>
    </lineage>
</organism>
<reference evidence="4 5" key="1">
    <citation type="submission" date="2019-02" db="EMBL/GenBank/DDBJ databases">
        <authorList>
            <consortium name="Pathogen Informatics"/>
        </authorList>
    </citation>
    <scope>NUCLEOTIDE SEQUENCE [LARGE SCALE GENOMIC DNA]</scope>
    <source>
        <strain evidence="4 5">3012STDY6756504</strain>
    </source>
</reference>
<evidence type="ECO:0000313" key="5">
    <source>
        <dbReference type="Proteomes" id="UP000290439"/>
    </source>
</evidence>
<dbReference type="GO" id="GO:0016042">
    <property type="term" value="P:lipid catabolic process"/>
    <property type="evidence" value="ECO:0007669"/>
    <property type="project" value="UniProtKB-UniRule"/>
</dbReference>
<dbReference type="RefSeq" id="WP_130915916.1">
    <property type="nucleotide sequence ID" value="NZ_LR215973.1"/>
</dbReference>
<dbReference type="Gene3D" id="3.40.1090.10">
    <property type="entry name" value="Cytosolic phospholipase A2 catalytic domain"/>
    <property type="match status" value="2"/>
</dbReference>
<feature type="short sequence motif" description="GXSXG" evidence="2">
    <location>
        <begin position="42"/>
        <end position="46"/>
    </location>
</feature>
<protein>
    <submittedName>
        <fullName evidence="4">Patatin-like phospholipase</fullName>
    </submittedName>
</protein>
<dbReference type="GO" id="GO:0016787">
    <property type="term" value="F:hydrolase activity"/>
    <property type="evidence" value="ECO:0007669"/>
    <property type="project" value="UniProtKB-UniRule"/>
</dbReference>
<proteinExistence type="predicted"/>
<feature type="short sequence motif" description="DGA/G" evidence="2">
    <location>
        <begin position="198"/>
        <end position="200"/>
    </location>
</feature>
<evidence type="ECO:0000259" key="3">
    <source>
        <dbReference type="PROSITE" id="PS51635"/>
    </source>
</evidence>
<feature type="active site" description="Nucleophile" evidence="2">
    <location>
        <position position="44"/>
    </location>
</feature>
<name>A0A4U8VTV7_9NOCA</name>
<evidence type="ECO:0000256" key="2">
    <source>
        <dbReference type="PROSITE-ProRule" id="PRU01161"/>
    </source>
</evidence>
<dbReference type="Proteomes" id="UP000290439">
    <property type="component" value="Chromosome"/>
</dbReference>
<evidence type="ECO:0000256" key="1">
    <source>
        <dbReference type="ARBA" id="ARBA00023098"/>
    </source>
</evidence>
<dbReference type="SUPFAM" id="SSF52151">
    <property type="entry name" value="FabD/lysophospholipase-like"/>
    <property type="match status" value="1"/>
</dbReference>
<sequence>MTRRGLALGCGGTLGFAWSAAALEAVERAMGWDAREAVAIVGASAGAEMGAMLGAGISVREINDALAGRATDARLREHLAYHPGMVPPVPSPRWPGLGMTARVVTGAAAPLVAAAGLLPRGRGDASWLRALGAELSNDTGWVDHPALWIGTADVRTGERVTLGAPGAPAASLGDAIAASWAIPGWFPPVRIGDRDLIDGGTCSTASADLLLDADVDEVVIIAPMTSHGGAPGRGLSRLERLLRQAMTQRLDREVDMLSRAGVGVIRVEPTVGELDAMGPNFMDLRRREATLTAARAAVPATVAAALAERHRGSISAQEISA</sequence>
<comment type="caution">
    <text evidence="2">Lacks conserved residue(s) required for the propagation of feature annotation.</text>
</comment>
<feature type="domain" description="PNPLA" evidence="3">
    <location>
        <begin position="6"/>
        <end position="214"/>
    </location>
</feature>
<dbReference type="InterPro" id="IPR016035">
    <property type="entry name" value="Acyl_Trfase/lysoPLipase"/>
</dbReference>
<keyword evidence="2" id="KW-0378">Hydrolase</keyword>
<keyword evidence="1 2" id="KW-0443">Lipid metabolism</keyword>
<feature type="active site" description="Proton acceptor" evidence="2">
    <location>
        <position position="198"/>
    </location>
</feature>